<dbReference type="EMBL" id="CP070499">
    <property type="protein sequence ID" value="QSB16141.1"/>
    <property type="molecule type" value="Genomic_DNA"/>
</dbReference>
<gene>
    <name evidence="2" type="ORF">JQS43_07515</name>
</gene>
<dbReference type="KEGG" id="nhy:JQS43_07515"/>
<evidence type="ECO:0000313" key="3">
    <source>
        <dbReference type="Proteomes" id="UP000662857"/>
    </source>
</evidence>
<dbReference type="AlphaFoldDB" id="A0A895YEY5"/>
<keyword evidence="1" id="KW-0472">Membrane</keyword>
<organism evidence="2 3">
    <name type="scientific">Natronosporangium hydrolyticum</name>
    <dbReference type="NCBI Taxonomy" id="2811111"/>
    <lineage>
        <taxon>Bacteria</taxon>
        <taxon>Bacillati</taxon>
        <taxon>Actinomycetota</taxon>
        <taxon>Actinomycetes</taxon>
        <taxon>Micromonosporales</taxon>
        <taxon>Micromonosporaceae</taxon>
        <taxon>Natronosporangium</taxon>
    </lineage>
</organism>
<dbReference type="Proteomes" id="UP000662857">
    <property type="component" value="Chromosome"/>
</dbReference>
<dbReference type="InterPro" id="IPR046291">
    <property type="entry name" value="DUF6328"/>
</dbReference>
<dbReference type="InterPro" id="IPR036259">
    <property type="entry name" value="MFS_trans_sf"/>
</dbReference>
<sequence>MTEPVEPPDLTASTGPAGETDLQRWQRNFNELLQELRVAQTGVQILFAFLLILAFTPGFAADADAFARSAYLVALLSATAAAALIIAPVAYHRVLFRRGHKPELVVYAHRMAFGGLMMVLVSIVSALLLATDVVLPRVVAVLVSAAAGIGFVLLWAVFPFLRRRAGD</sequence>
<protein>
    <submittedName>
        <fullName evidence="2">Amine oxidase</fullName>
    </submittedName>
</protein>
<feature type="transmembrane region" description="Helical" evidence="1">
    <location>
        <begin position="112"/>
        <end position="131"/>
    </location>
</feature>
<dbReference type="RefSeq" id="WP_239678344.1">
    <property type="nucleotide sequence ID" value="NZ_CP070499.1"/>
</dbReference>
<feature type="transmembrane region" description="Helical" evidence="1">
    <location>
        <begin position="36"/>
        <end position="59"/>
    </location>
</feature>
<feature type="transmembrane region" description="Helical" evidence="1">
    <location>
        <begin position="137"/>
        <end position="161"/>
    </location>
</feature>
<keyword evidence="3" id="KW-1185">Reference proteome</keyword>
<accession>A0A895YEY5</accession>
<keyword evidence="1" id="KW-1133">Transmembrane helix</keyword>
<dbReference type="SUPFAM" id="SSF103473">
    <property type="entry name" value="MFS general substrate transporter"/>
    <property type="match status" value="1"/>
</dbReference>
<evidence type="ECO:0000256" key="1">
    <source>
        <dbReference type="SAM" id="Phobius"/>
    </source>
</evidence>
<feature type="transmembrane region" description="Helical" evidence="1">
    <location>
        <begin position="71"/>
        <end position="91"/>
    </location>
</feature>
<proteinExistence type="predicted"/>
<name>A0A895YEY5_9ACTN</name>
<reference evidence="2" key="1">
    <citation type="submission" date="2021-02" db="EMBL/GenBank/DDBJ databases">
        <title>Natrosporangium hydrolyticum gen. nov., sp. nov, a haloalkaliphilic actinobacterium from a soda solonchak soil.</title>
        <authorList>
            <person name="Sorokin D.Y."/>
            <person name="Khijniak T.V."/>
            <person name="Zakharycheva A.P."/>
            <person name="Boueva O.V."/>
            <person name="Ariskina E.V."/>
            <person name="Hahnke R.L."/>
            <person name="Bunk B."/>
            <person name="Sproer C."/>
            <person name="Schumann P."/>
            <person name="Evtushenko L.I."/>
            <person name="Kublanov I.V."/>
        </authorList>
    </citation>
    <scope>NUCLEOTIDE SEQUENCE</scope>
    <source>
        <strain evidence="2">DSM 106523</strain>
    </source>
</reference>
<keyword evidence="1" id="KW-0812">Transmembrane</keyword>
<evidence type="ECO:0000313" key="2">
    <source>
        <dbReference type="EMBL" id="QSB16141.1"/>
    </source>
</evidence>
<dbReference type="Pfam" id="PF19853">
    <property type="entry name" value="DUF6328"/>
    <property type="match status" value="1"/>
</dbReference>